<dbReference type="AlphaFoldDB" id="I3SPW5"/>
<evidence type="ECO:0000256" key="1">
    <source>
        <dbReference type="ARBA" id="ARBA00004123"/>
    </source>
</evidence>
<accession>I3SPW5</accession>
<dbReference type="GO" id="GO:0045893">
    <property type="term" value="P:positive regulation of DNA-templated transcription"/>
    <property type="evidence" value="ECO:0007669"/>
    <property type="project" value="TreeGrafter"/>
</dbReference>
<comment type="subcellular location">
    <subcellularLocation>
        <location evidence="1">Nucleus</location>
    </subcellularLocation>
</comment>
<protein>
    <recommendedName>
        <fullName evidence="7">BZIP domain-containing protein</fullName>
    </recommendedName>
</protein>
<dbReference type="InterPro" id="IPR004827">
    <property type="entry name" value="bZIP"/>
</dbReference>
<dbReference type="SUPFAM" id="SSF57959">
    <property type="entry name" value="Leucine zipper domain"/>
    <property type="match status" value="1"/>
</dbReference>
<dbReference type="PROSITE" id="PS00036">
    <property type="entry name" value="BZIP_BASIC"/>
    <property type="match status" value="1"/>
</dbReference>
<keyword evidence="4" id="KW-0804">Transcription</keyword>
<proteinExistence type="evidence at transcript level"/>
<reference evidence="8" key="1">
    <citation type="submission" date="2012-05" db="EMBL/GenBank/DDBJ databases">
        <authorList>
            <person name="Krishnakumar V."/>
            <person name="Cheung F."/>
            <person name="Xiao Y."/>
            <person name="Chan A."/>
            <person name="Moskal W.A."/>
            <person name="Town C.D."/>
        </authorList>
    </citation>
    <scope>NUCLEOTIDE SEQUENCE</scope>
</reference>
<dbReference type="EMBL" id="BT142513">
    <property type="protein sequence ID" value="AFK42307.1"/>
    <property type="molecule type" value="mRNA"/>
</dbReference>
<dbReference type="GO" id="GO:0003700">
    <property type="term" value="F:DNA-binding transcription factor activity"/>
    <property type="evidence" value="ECO:0007669"/>
    <property type="project" value="InterPro"/>
</dbReference>
<evidence type="ECO:0000256" key="3">
    <source>
        <dbReference type="ARBA" id="ARBA00023125"/>
    </source>
</evidence>
<evidence type="ECO:0000256" key="4">
    <source>
        <dbReference type="ARBA" id="ARBA00023163"/>
    </source>
</evidence>
<keyword evidence="2" id="KW-0805">Transcription regulation</keyword>
<dbReference type="GO" id="GO:0000976">
    <property type="term" value="F:transcription cis-regulatory region binding"/>
    <property type="evidence" value="ECO:0007669"/>
    <property type="project" value="TreeGrafter"/>
</dbReference>
<keyword evidence="3" id="KW-0238">DNA-binding</keyword>
<dbReference type="InterPro" id="IPR045314">
    <property type="entry name" value="bZIP_plant_GBF1"/>
</dbReference>
<dbReference type="PANTHER" id="PTHR45764:SF84">
    <property type="entry name" value="BZIP TRANSCRIPTION FACTOR"/>
    <property type="match status" value="1"/>
</dbReference>
<dbReference type="GO" id="GO:0046982">
    <property type="term" value="F:protein heterodimerization activity"/>
    <property type="evidence" value="ECO:0007669"/>
    <property type="project" value="UniProtKB-ARBA"/>
</dbReference>
<evidence type="ECO:0000256" key="2">
    <source>
        <dbReference type="ARBA" id="ARBA00023015"/>
    </source>
</evidence>
<dbReference type="PROSITE" id="PS50217">
    <property type="entry name" value="BZIP"/>
    <property type="match status" value="1"/>
</dbReference>
<organism evidence="8">
    <name type="scientific">Lotus japonicus</name>
    <name type="common">Lotus corniculatus var. japonicus</name>
    <dbReference type="NCBI Taxonomy" id="34305"/>
    <lineage>
        <taxon>Eukaryota</taxon>
        <taxon>Viridiplantae</taxon>
        <taxon>Streptophyta</taxon>
        <taxon>Embryophyta</taxon>
        <taxon>Tracheophyta</taxon>
        <taxon>Spermatophyta</taxon>
        <taxon>Magnoliopsida</taxon>
        <taxon>eudicotyledons</taxon>
        <taxon>Gunneridae</taxon>
        <taxon>Pentapetalae</taxon>
        <taxon>rosids</taxon>
        <taxon>fabids</taxon>
        <taxon>Fabales</taxon>
        <taxon>Fabaceae</taxon>
        <taxon>Papilionoideae</taxon>
        <taxon>50 kb inversion clade</taxon>
        <taxon>NPAAA clade</taxon>
        <taxon>Hologalegina</taxon>
        <taxon>robinioid clade</taxon>
        <taxon>Loteae</taxon>
        <taxon>Lotus</taxon>
    </lineage>
</organism>
<name>I3SPW5_LOTJA</name>
<dbReference type="PANTHER" id="PTHR45764">
    <property type="entry name" value="BZIP TRANSCRIPTION FACTOR 44"/>
    <property type="match status" value="1"/>
</dbReference>
<dbReference type="SMART" id="SM00338">
    <property type="entry name" value="BRLZ"/>
    <property type="match status" value="1"/>
</dbReference>
<dbReference type="GO" id="GO:0005634">
    <property type="term" value="C:nucleus"/>
    <property type="evidence" value="ECO:0007669"/>
    <property type="project" value="UniProtKB-SubCell"/>
</dbReference>
<dbReference type="FunFam" id="1.20.5.170:FF:000020">
    <property type="entry name" value="BZIP transcription factor"/>
    <property type="match status" value="1"/>
</dbReference>
<evidence type="ECO:0000256" key="5">
    <source>
        <dbReference type="ARBA" id="ARBA00023242"/>
    </source>
</evidence>
<sequence>MASSSGNSSTTTKFQSSGSEGDLQMVMDQRKNKRKQSNRESARRSRMRKQSHLEDLTSQATQLTKENGEILTNINITSQQYQNVETENSILRAQMGELSQRLQSLNDIINVIKTSAAATTTTTGSYNEREFYQTGALNFSCLNQPITASADIFQW</sequence>
<feature type="compositionally biased region" description="Polar residues" evidence="6">
    <location>
        <begin position="1"/>
        <end position="19"/>
    </location>
</feature>
<dbReference type="Gene3D" id="1.20.5.170">
    <property type="match status" value="1"/>
</dbReference>
<dbReference type="CDD" id="cd14702">
    <property type="entry name" value="bZIP_plant_GBF1"/>
    <property type="match status" value="1"/>
</dbReference>
<evidence type="ECO:0000259" key="7">
    <source>
        <dbReference type="PROSITE" id="PS50217"/>
    </source>
</evidence>
<feature type="domain" description="BZIP" evidence="7">
    <location>
        <begin position="28"/>
        <end position="91"/>
    </location>
</feature>
<evidence type="ECO:0000313" key="8">
    <source>
        <dbReference type="EMBL" id="AFK42307.1"/>
    </source>
</evidence>
<dbReference type="Pfam" id="PF00170">
    <property type="entry name" value="bZIP_1"/>
    <property type="match status" value="1"/>
</dbReference>
<evidence type="ECO:0000256" key="6">
    <source>
        <dbReference type="SAM" id="MobiDB-lite"/>
    </source>
</evidence>
<dbReference type="InterPro" id="IPR046347">
    <property type="entry name" value="bZIP_sf"/>
</dbReference>
<keyword evidence="5" id="KW-0539">Nucleus</keyword>
<feature type="region of interest" description="Disordered" evidence="6">
    <location>
        <begin position="1"/>
        <end position="61"/>
    </location>
</feature>